<evidence type="ECO:0000313" key="2">
    <source>
        <dbReference type="Proteomes" id="UP001374535"/>
    </source>
</evidence>
<reference evidence="1 2" key="1">
    <citation type="journal article" date="2023" name="Life. Sci Alliance">
        <title>Evolutionary insights into 3D genome organization and epigenetic landscape of Vigna mungo.</title>
        <authorList>
            <person name="Junaid A."/>
            <person name="Singh B."/>
            <person name="Bhatia S."/>
        </authorList>
    </citation>
    <scope>NUCLEOTIDE SEQUENCE [LARGE SCALE GENOMIC DNA]</scope>
    <source>
        <strain evidence="1">Urdbean</strain>
    </source>
</reference>
<accession>A0AAQ3N4B3</accession>
<dbReference type="AlphaFoldDB" id="A0AAQ3N4B3"/>
<sequence length="126" mass="14278">MLSSFVSPPFLTTKFPESKRRVIGSFTVLLDLLGDDQTMLFVPLSSSRTPFWLSLRTPELFSRGVFRFATHTTVKGDTFVYHIPKYLLAEFRGLKKPSSVIPPADTKVSFLISWMDSLTAKLSEEQ</sequence>
<gene>
    <name evidence="1" type="ORF">V8G54_022927</name>
</gene>
<protein>
    <submittedName>
        <fullName evidence="1">Uncharacterized protein</fullName>
    </submittedName>
</protein>
<keyword evidence="2" id="KW-1185">Reference proteome</keyword>
<name>A0AAQ3N4B3_VIGMU</name>
<organism evidence="1 2">
    <name type="scientific">Vigna mungo</name>
    <name type="common">Black gram</name>
    <name type="synonym">Phaseolus mungo</name>
    <dbReference type="NCBI Taxonomy" id="3915"/>
    <lineage>
        <taxon>Eukaryota</taxon>
        <taxon>Viridiplantae</taxon>
        <taxon>Streptophyta</taxon>
        <taxon>Embryophyta</taxon>
        <taxon>Tracheophyta</taxon>
        <taxon>Spermatophyta</taxon>
        <taxon>Magnoliopsida</taxon>
        <taxon>eudicotyledons</taxon>
        <taxon>Gunneridae</taxon>
        <taxon>Pentapetalae</taxon>
        <taxon>rosids</taxon>
        <taxon>fabids</taxon>
        <taxon>Fabales</taxon>
        <taxon>Fabaceae</taxon>
        <taxon>Papilionoideae</taxon>
        <taxon>50 kb inversion clade</taxon>
        <taxon>NPAAA clade</taxon>
        <taxon>indigoferoid/millettioid clade</taxon>
        <taxon>Phaseoleae</taxon>
        <taxon>Vigna</taxon>
    </lineage>
</organism>
<evidence type="ECO:0000313" key="1">
    <source>
        <dbReference type="EMBL" id="WVZ02121.1"/>
    </source>
</evidence>
<proteinExistence type="predicted"/>
<dbReference type="Proteomes" id="UP001374535">
    <property type="component" value="Chromosome 7"/>
</dbReference>
<dbReference type="EMBL" id="CP144694">
    <property type="protein sequence ID" value="WVZ02121.1"/>
    <property type="molecule type" value="Genomic_DNA"/>
</dbReference>